<reference evidence="2 3" key="1">
    <citation type="submission" date="2019-04" db="EMBL/GenBank/DDBJ databases">
        <title>An improved genome assembly and genetic linkage map for asparagus bean, Vigna unguiculata ssp. sesquipedialis.</title>
        <authorList>
            <person name="Xia Q."/>
            <person name="Zhang R."/>
            <person name="Dong Y."/>
        </authorList>
    </citation>
    <scope>NUCLEOTIDE SEQUENCE [LARGE SCALE GENOMIC DNA]</scope>
    <source>
        <tissue evidence="2">Leaf</tissue>
    </source>
</reference>
<evidence type="ECO:0000256" key="1">
    <source>
        <dbReference type="SAM" id="MobiDB-lite"/>
    </source>
</evidence>
<keyword evidence="3" id="KW-1185">Reference proteome</keyword>
<gene>
    <name evidence="2" type="ORF">DEO72_LG4g1003</name>
</gene>
<evidence type="ECO:0000313" key="3">
    <source>
        <dbReference type="Proteomes" id="UP000501690"/>
    </source>
</evidence>
<sequence length="115" mass="12400">MANSGTLGSSAGISEHGSLGNPDLQLGKGLGGVLGAGCCDGQESANLVVREMVDKEKGKKGLDYLVVVQKNGEEEKVTWEKEKKKLKDGHAKKLKALRNRALSMKRNSRRPRTII</sequence>
<proteinExistence type="predicted"/>
<dbReference type="AlphaFoldDB" id="A0A4D6LNF0"/>
<name>A0A4D6LNF0_VIGUN</name>
<dbReference type="Proteomes" id="UP000501690">
    <property type="component" value="Linkage Group LG4"/>
</dbReference>
<dbReference type="EMBL" id="CP039348">
    <property type="protein sequence ID" value="QCD90051.1"/>
    <property type="molecule type" value="Genomic_DNA"/>
</dbReference>
<evidence type="ECO:0000313" key="2">
    <source>
        <dbReference type="EMBL" id="QCD90051.1"/>
    </source>
</evidence>
<feature type="region of interest" description="Disordered" evidence="1">
    <location>
        <begin position="1"/>
        <end position="21"/>
    </location>
</feature>
<accession>A0A4D6LNF0</accession>
<organism evidence="2 3">
    <name type="scientific">Vigna unguiculata</name>
    <name type="common">Cowpea</name>
    <dbReference type="NCBI Taxonomy" id="3917"/>
    <lineage>
        <taxon>Eukaryota</taxon>
        <taxon>Viridiplantae</taxon>
        <taxon>Streptophyta</taxon>
        <taxon>Embryophyta</taxon>
        <taxon>Tracheophyta</taxon>
        <taxon>Spermatophyta</taxon>
        <taxon>Magnoliopsida</taxon>
        <taxon>eudicotyledons</taxon>
        <taxon>Gunneridae</taxon>
        <taxon>Pentapetalae</taxon>
        <taxon>rosids</taxon>
        <taxon>fabids</taxon>
        <taxon>Fabales</taxon>
        <taxon>Fabaceae</taxon>
        <taxon>Papilionoideae</taxon>
        <taxon>50 kb inversion clade</taxon>
        <taxon>NPAAA clade</taxon>
        <taxon>indigoferoid/millettioid clade</taxon>
        <taxon>Phaseoleae</taxon>
        <taxon>Vigna</taxon>
    </lineage>
</organism>
<feature type="compositionally biased region" description="Polar residues" evidence="1">
    <location>
        <begin position="1"/>
        <end position="12"/>
    </location>
</feature>
<protein>
    <submittedName>
        <fullName evidence="2">Uncharacterized protein</fullName>
    </submittedName>
</protein>